<evidence type="ECO:0008006" key="5">
    <source>
        <dbReference type="Google" id="ProtNLM"/>
    </source>
</evidence>
<comment type="caution">
    <text evidence="3">The sequence shown here is derived from an EMBL/GenBank/DDBJ whole genome shotgun (WGS) entry which is preliminary data.</text>
</comment>
<accession>A0ABP0CIG4</accession>
<proteinExistence type="inferred from homology"/>
<feature type="compositionally biased region" description="Low complexity" evidence="2">
    <location>
        <begin position="331"/>
        <end position="340"/>
    </location>
</feature>
<feature type="compositionally biased region" description="Acidic residues" evidence="2">
    <location>
        <begin position="477"/>
        <end position="497"/>
    </location>
</feature>
<feature type="compositionally biased region" description="Basic and acidic residues" evidence="2">
    <location>
        <begin position="685"/>
        <end position="694"/>
    </location>
</feature>
<feature type="compositionally biased region" description="Basic and acidic residues" evidence="2">
    <location>
        <begin position="552"/>
        <end position="578"/>
    </location>
</feature>
<feature type="compositionally biased region" description="Polar residues" evidence="2">
    <location>
        <begin position="314"/>
        <end position="324"/>
    </location>
</feature>
<sequence>MDVDTDEELLQRLAAGGKIDYDHWPRLLANIISRLETIIESEYPIPIIPPPRRTQSKLPQPPLPGRDDAPNGVGVASSSRGPVINPAAAAGADGPLEGDKENADPVPGDAAATEPASSTGEGSNGNAADAAAAGTEANSSSSPSSSSAPAVWPPPASTSASTAVAAQTLPDMPKPILELIDYIMTTLKTNFSKYPPHSIQRLAELILNPRDHYRYLAPYLHAIDRVIGVTTTSNMYPLPPSAPDQEGLALLAAGITPSAGDGVENGESDLGLSVTGLALASGSTPDNSQGALLTPIPWLRRRTPSAIGDDNTTEDGSSPPSTADGSDIAFSASSSTAGSVRSGGGAGASRASSLLQQHSQTSASSSQQLLQQQQQGHPAQQHRMEVRTEATETIEGPNGMGSIETVSVSINGIPSHGAMLAAVQLQQQRGITQGELLRQEQTAGVVPVTQLARAAAARAAAAHGMAGFGDRFLGGHDDEDDEEEDEDNEMDDDDDDDMGRHALGHTPVVPSNAGPGAHLANNEQHEEDTAMGGTEADAATSTAATAAAAAEAESKGKGVADKKAEEDPEEIPHARGPEEIGAEDMGPQPRSLRTAIGTEGGGLLIGSASDATQVDMRDIDVEAAVGRKASALPAGTVAAPVIPLSSRDGVREDSVSEGEAEPSAEQRARSSTPKREAEQPLESDVPAKKRKEDPADTAAGSSQATTTSDKSVEKQADSVTESGDGLSEKTAGDLPEKGDDENPATAT</sequence>
<feature type="region of interest" description="Disordered" evidence="2">
    <location>
        <begin position="45"/>
        <end position="164"/>
    </location>
</feature>
<feature type="region of interest" description="Disordered" evidence="2">
    <location>
        <begin position="470"/>
        <end position="614"/>
    </location>
</feature>
<evidence type="ECO:0000313" key="3">
    <source>
        <dbReference type="EMBL" id="CAK7231181.1"/>
    </source>
</evidence>
<dbReference type="PANTHER" id="PTHR16487:SF0">
    <property type="entry name" value="PROTEIN PHOSPHATASE 4 REGULATORY SUBUNIT 2-RELATED"/>
    <property type="match status" value="1"/>
</dbReference>
<organism evidence="3 4">
    <name type="scientific">Sporothrix curviconia</name>
    <dbReference type="NCBI Taxonomy" id="1260050"/>
    <lineage>
        <taxon>Eukaryota</taxon>
        <taxon>Fungi</taxon>
        <taxon>Dikarya</taxon>
        <taxon>Ascomycota</taxon>
        <taxon>Pezizomycotina</taxon>
        <taxon>Sordariomycetes</taxon>
        <taxon>Sordariomycetidae</taxon>
        <taxon>Ophiostomatales</taxon>
        <taxon>Ophiostomataceae</taxon>
        <taxon>Sporothrix</taxon>
    </lineage>
</organism>
<dbReference type="EMBL" id="CAWUHB010000057">
    <property type="protein sequence ID" value="CAK7231181.1"/>
    <property type="molecule type" value="Genomic_DNA"/>
</dbReference>
<protein>
    <recommendedName>
        <fullName evidence="5">Protein phosphatase 4 core regulatory subunit R2</fullName>
    </recommendedName>
</protein>
<gene>
    <name evidence="3" type="ORF">SCUCBS95973_007824</name>
</gene>
<keyword evidence="4" id="KW-1185">Reference proteome</keyword>
<feature type="compositionally biased region" description="Low complexity" evidence="2">
    <location>
        <begin position="534"/>
        <end position="551"/>
    </location>
</feature>
<feature type="compositionally biased region" description="Low complexity" evidence="2">
    <location>
        <begin position="348"/>
        <end position="381"/>
    </location>
</feature>
<feature type="compositionally biased region" description="Acidic residues" evidence="2">
    <location>
        <begin position="738"/>
        <end position="747"/>
    </location>
</feature>
<feature type="compositionally biased region" description="Polar residues" evidence="2">
    <location>
        <begin position="281"/>
        <end position="291"/>
    </location>
</feature>
<feature type="region of interest" description="Disordered" evidence="2">
    <location>
        <begin position="627"/>
        <end position="747"/>
    </location>
</feature>
<dbReference type="Proteomes" id="UP001642405">
    <property type="component" value="Unassembled WGS sequence"/>
</dbReference>
<feature type="compositionally biased region" description="Low complexity" evidence="2">
    <location>
        <begin position="696"/>
        <end position="708"/>
    </location>
</feature>
<dbReference type="InterPro" id="IPR015267">
    <property type="entry name" value="PPP4R2"/>
</dbReference>
<evidence type="ECO:0000256" key="2">
    <source>
        <dbReference type="SAM" id="MobiDB-lite"/>
    </source>
</evidence>
<feature type="compositionally biased region" description="Basic and acidic residues" evidence="2">
    <location>
        <begin position="726"/>
        <end position="737"/>
    </location>
</feature>
<evidence type="ECO:0000256" key="1">
    <source>
        <dbReference type="ARBA" id="ARBA00009207"/>
    </source>
</evidence>
<comment type="similarity">
    <text evidence="1">Belongs to the PPP4R2 family.</text>
</comment>
<feature type="region of interest" description="Disordered" evidence="2">
    <location>
        <begin position="281"/>
        <end position="402"/>
    </location>
</feature>
<dbReference type="Pfam" id="PF09184">
    <property type="entry name" value="PPP4R2"/>
    <property type="match status" value="1"/>
</dbReference>
<reference evidence="3 4" key="1">
    <citation type="submission" date="2024-01" db="EMBL/GenBank/DDBJ databases">
        <authorList>
            <person name="Allen C."/>
            <person name="Tagirdzhanova G."/>
        </authorList>
    </citation>
    <scope>NUCLEOTIDE SEQUENCE [LARGE SCALE GENOMIC DNA]</scope>
</reference>
<feature type="compositionally biased region" description="Low complexity" evidence="2">
    <location>
        <begin position="120"/>
        <end position="150"/>
    </location>
</feature>
<name>A0ABP0CIG4_9PEZI</name>
<feature type="compositionally biased region" description="Basic and acidic residues" evidence="2">
    <location>
        <begin position="664"/>
        <end position="678"/>
    </location>
</feature>
<dbReference type="PANTHER" id="PTHR16487">
    <property type="entry name" value="PPP4R2-RELATED PROTEIN"/>
    <property type="match status" value="1"/>
</dbReference>
<evidence type="ECO:0000313" key="4">
    <source>
        <dbReference type="Proteomes" id="UP001642405"/>
    </source>
</evidence>